<evidence type="ECO:0000256" key="1">
    <source>
        <dbReference type="SAM" id="MobiDB-lite"/>
    </source>
</evidence>
<sequence length="147" mass="16975">MPILSKPLFGLVRKGGHVIWQEESATRFPALKKLPPSFLGPMIFLFVGIMPTIAYFKAQKDYNPLSWYAKVWSYVELKFDGLFPSSSTFDKLVFNFYIEEAEGIVRGRSLTPEEEQELRRKQDASPPIFKKSEKEMDKLFKKLGFNG</sequence>
<evidence type="ECO:0000256" key="2">
    <source>
        <dbReference type="SAM" id="Phobius"/>
    </source>
</evidence>
<dbReference type="AlphaFoldDB" id="A0A915NQV9"/>
<keyword evidence="2" id="KW-0812">Transmembrane</keyword>
<name>A0A915NQV9_9BILA</name>
<organism evidence="3 4">
    <name type="scientific">Meloidogyne floridensis</name>
    <dbReference type="NCBI Taxonomy" id="298350"/>
    <lineage>
        <taxon>Eukaryota</taxon>
        <taxon>Metazoa</taxon>
        <taxon>Ecdysozoa</taxon>
        <taxon>Nematoda</taxon>
        <taxon>Chromadorea</taxon>
        <taxon>Rhabditida</taxon>
        <taxon>Tylenchina</taxon>
        <taxon>Tylenchomorpha</taxon>
        <taxon>Tylenchoidea</taxon>
        <taxon>Meloidogynidae</taxon>
        <taxon>Meloidogyninae</taxon>
        <taxon>Meloidogyne</taxon>
    </lineage>
</organism>
<accession>A0A915NQV9</accession>
<keyword evidence="2" id="KW-0472">Membrane</keyword>
<evidence type="ECO:0000313" key="4">
    <source>
        <dbReference type="WBParaSite" id="scf7180000420067.g4677"/>
    </source>
</evidence>
<keyword evidence="2" id="KW-1133">Transmembrane helix</keyword>
<reference evidence="4" key="1">
    <citation type="submission" date="2022-11" db="UniProtKB">
        <authorList>
            <consortium name="WormBaseParasite"/>
        </authorList>
    </citation>
    <scope>IDENTIFICATION</scope>
</reference>
<evidence type="ECO:0000313" key="3">
    <source>
        <dbReference type="Proteomes" id="UP000887560"/>
    </source>
</evidence>
<feature type="transmembrane region" description="Helical" evidence="2">
    <location>
        <begin position="38"/>
        <end position="56"/>
    </location>
</feature>
<dbReference type="WBParaSite" id="scf7180000420067.g4677">
    <property type="protein sequence ID" value="scf7180000420067.g4677"/>
    <property type="gene ID" value="scf7180000420067.g4677"/>
</dbReference>
<protein>
    <submittedName>
        <fullName evidence="4">Transmembrane protein</fullName>
    </submittedName>
</protein>
<keyword evidence="3" id="KW-1185">Reference proteome</keyword>
<feature type="region of interest" description="Disordered" evidence="1">
    <location>
        <begin position="109"/>
        <end position="130"/>
    </location>
</feature>
<proteinExistence type="predicted"/>
<dbReference type="Proteomes" id="UP000887560">
    <property type="component" value="Unplaced"/>
</dbReference>